<dbReference type="InterPro" id="IPR052020">
    <property type="entry name" value="Cyclic_di-GMP/3'3'-cGAMP_PDE"/>
</dbReference>
<evidence type="ECO:0000313" key="4">
    <source>
        <dbReference type="EMBL" id="GAA0708162.1"/>
    </source>
</evidence>
<dbReference type="SMART" id="SM00471">
    <property type="entry name" value="HDc"/>
    <property type="match status" value="1"/>
</dbReference>
<dbReference type="Pfam" id="PF11849">
    <property type="entry name" value="DUF3369"/>
    <property type="match status" value="1"/>
</dbReference>
<gene>
    <name evidence="4" type="ORF">GCM10009105_07500</name>
</gene>
<dbReference type="Pfam" id="PF00072">
    <property type="entry name" value="Response_reg"/>
    <property type="match status" value="1"/>
</dbReference>
<dbReference type="Gene3D" id="3.40.50.2300">
    <property type="match status" value="1"/>
</dbReference>
<dbReference type="Pfam" id="PF13487">
    <property type="entry name" value="HD_5"/>
    <property type="match status" value="1"/>
</dbReference>
<evidence type="ECO:0000259" key="3">
    <source>
        <dbReference type="PROSITE" id="PS51832"/>
    </source>
</evidence>
<dbReference type="SUPFAM" id="SSF52172">
    <property type="entry name" value="CheY-like"/>
    <property type="match status" value="1"/>
</dbReference>
<keyword evidence="5" id="KW-1185">Reference proteome</keyword>
<dbReference type="PROSITE" id="PS51832">
    <property type="entry name" value="HD_GYP"/>
    <property type="match status" value="1"/>
</dbReference>
<evidence type="ECO:0000313" key="5">
    <source>
        <dbReference type="Proteomes" id="UP001501523"/>
    </source>
</evidence>
<protein>
    <submittedName>
        <fullName evidence="4">Response regulator</fullName>
    </submittedName>
</protein>
<dbReference type="PANTHER" id="PTHR45228">
    <property type="entry name" value="CYCLIC DI-GMP PHOSPHODIESTERASE TM_0186-RELATED"/>
    <property type="match status" value="1"/>
</dbReference>
<feature type="modified residue" description="4-aspartylphosphate" evidence="1">
    <location>
        <position position="77"/>
    </location>
</feature>
<evidence type="ECO:0000259" key="2">
    <source>
        <dbReference type="PROSITE" id="PS50110"/>
    </source>
</evidence>
<name>A0ABP3TJ60_9GAMM</name>
<dbReference type="InterPro" id="IPR021800">
    <property type="entry name" value="DUF3369"/>
</dbReference>
<feature type="domain" description="Response regulatory" evidence="2">
    <location>
        <begin position="22"/>
        <end position="146"/>
    </location>
</feature>
<comment type="caution">
    <text evidence="4">The sequence shown here is derived from an EMBL/GenBank/DDBJ whole genome shotgun (WGS) entry which is preliminary data.</text>
</comment>
<keyword evidence="1" id="KW-0597">Phosphoprotein</keyword>
<dbReference type="EMBL" id="BAAAEU010000004">
    <property type="protein sequence ID" value="GAA0708162.1"/>
    <property type="molecule type" value="Genomic_DNA"/>
</dbReference>
<evidence type="ECO:0000256" key="1">
    <source>
        <dbReference type="PROSITE-ProRule" id="PRU00169"/>
    </source>
</evidence>
<dbReference type="SMART" id="SM00448">
    <property type="entry name" value="REC"/>
    <property type="match status" value="1"/>
</dbReference>
<dbReference type="SUPFAM" id="SSF109604">
    <property type="entry name" value="HD-domain/PDEase-like"/>
    <property type="match status" value="1"/>
</dbReference>
<organism evidence="4 5">
    <name type="scientific">Dokdonella soli</name>
    <dbReference type="NCBI Taxonomy" id="529810"/>
    <lineage>
        <taxon>Bacteria</taxon>
        <taxon>Pseudomonadati</taxon>
        <taxon>Pseudomonadota</taxon>
        <taxon>Gammaproteobacteria</taxon>
        <taxon>Lysobacterales</taxon>
        <taxon>Rhodanobacteraceae</taxon>
        <taxon>Dokdonella</taxon>
    </lineage>
</organism>
<proteinExistence type="predicted"/>
<dbReference type="Proteomes" id="UP001501523">
    <property type="component" value="Unassembled WGS sequence"/>
</dbReference>
<reference evidence="5" key="1">
    <citation type="journal article" date="2019" name="Int. J. Syst. Evol. Microbiol.">
        <title>The Global Catalogue of Microorganisms (GCM) 10K type strain sequencing project: providing services to taxonomists for standard genome sequencing and annotation.</title>
        <authorList>
            <consortium name="The Broad Institute Genomics Platform"/>
            <consortium name="The Broad Institute Genome Sequencing Center for Infectious Disease"/>
            <person name="Wu L."/>
            <person name="Ma J."/>
        </authorList>
    </citation>
    <scope>NUCLEOTIDE SEQUENCE [LARGE SCALE GENOMIC DNA]</scope>
    <source>
        <strain evidence="5">JCM 15421</strain>
    </source>
</reference>
<dbReference type="Gene3D" id="1.10.3210.10">
    <property type="entry name" value="Hypothetical protein af1432"/>
    <property type="match status" value="1"/>
</dbReference>
<dbReference type="InterPro" id="IPR011006">
    <property type="entry name" value="CheY-like_superfamily"/>
</dbReference>
<dbReference type="CDD" id="cd00077">
    <property type="entry name" value="HDc"/>
    <property type="match status" value="1"/>
</dbReference>
<dbReference type="InterPro" id="IPR001789">
    <property type="entry name" value="Sig_transdc_resp-reg_receiver"/>
</dbReference>
<dbReference type="InterPro" id="IPR003607">
    <property type="entry name" value="HD/PDEase_dom"/>
</dbReference>
<dbReference type="PROSITE" id="PS50110">
    <property type="entry name" value="RESPONSE_REGULATORY"/>
    <property type="match status" value="1"/>
</dbReference>
<accession>A0ABP3TJ60</accession>
<feature type="domain" description="HD-GYP" evidence="3">
    <location>
        <begin position="311"/>
        <end position="508"/>
    </location>
</feature>
<dbReference type="InterPro" id="IPR037522">
    <property type="entry name" value="HD_GYP_dom"/>
</dbReference>
<sequence>MSRSNDNLQFAAETEQGPLPWKVLIVDDEPEVHDVTHLVFGHFRFENRGIEFLSAHSSAEALDLLRRHSDIAVVLLDVVMESEQAGLDLVRAIREELGNTFVRIVLRTGQAGQAPEHEVIAAYDINDYKEKTELTAQKLATTMYAALRAYRDMRTIEAHRQGLENVIRASAQVFSRQTSHDFASAVLAQLTDLAGMDRGALYCTVDRRNGGQPEQFRIAAATGEYRRLINANAADRLPTAIVDSLRDAWHSKSHHFDRDHYVLHFIDSHQTESLLFVGESWNLSPLEYKLVELFCTNVSIAFDNLHLNDELLSSQLEMVYLLAGAAETRSQETANHVRRVGMLAELLGRALGVAPELCETLRYAAPLHDIGKIGIPDQILNKPGAHTPEEVAVMRTHAELGARLLASSHRPILRLAAEIAASHHENWDGSGYPQGLSGSAIPISGRITMVADVFDALGSKRCYKQSWSPERIRAYMQEQRGRKFDPDVVDRLFEHWDEALALREKLPD</sequence>
<dbReference type="PANTHER" id="PTHR45228:SF9">
    <property type="entry name" value="3'3'-CGAMP-SPECIFIC PHOSPHODIESTERASE 2"/>
    <property type="match status" value="1"/>
</dbReference>
<dbReference type="RefSeq" id="WP_343787310.1">
    <property type="nucleotide sequence ID" value="NZ_BAAAEU010000004.1"/>
</dbReference>